<dbReference type="AlphaFoldDB" id="A0A0W8EAF6"/>
<comment type="caution">
    <text evidence="1">The sequence shown here is derived from an EMBL/GenBank/DDBJ whole genome shotgun (WGS) entry which is preliminary data.</text>
</comment>
<accession>A0A0W8EAF6</accession>
<organism evidence="1">
    <name type="scientific">hydrocarbon metagenome</name>
    <dbReference type="NCBI Taxonomy" id="938273"/>
    <lineage>
        <taxon>unclassified sequences</taxon>
        <taxon>metagenomes</taxon>
        <taxon>ecological metagenomes</taxon>
    </lineage>
</organism>
<dbReference type="Pfam" id="PF14445">
    <property type="entry name" value="Prok-RING_2"/>
    <property type="match status" value="1"/>
</dbReference>
<protein>
    <submittedName>
        <fullName evidence="1">Uncharacterized protein</fullName>
    </submittedName>
</protein>
<dbReference type="InterPro" id="IPR025872">
    <property type="entry name" value="RING_finger_2_prok"/>
</dbReference>
<sequence length="114" mass="12930">MLWKSKPGRSKRDTSREEGDLFSRVRGDIPLIRKQGEPPEKDASSFSRYHCDLCNDSFPSTGLKQCTLCGRWSCLSCFTSEYYICNSCNGIVRLHLLQDQQVPPRGSPKGRQEG</sequence>
<gene>
    <name evidence="1" type="ORF">ASZ90_016968</name>
</gene>
<name>A0A0W8EAF6_9ZZZZ</name>
<evidence type="ECO:0000313" key="1">
    <source>
        <dbReference type="EMBL" id="KUG05599.1"/>
    </source>
</evidence>
<proteinExistence type="predicted"/>
<dbReference type="EMBL" id="LNQE01001797">
    <property type="protein sequence ID" value="KUG05599.1"/>
    <property type="molecule type" value="Genomic_DNA"/>
</dbReference>
<reference evidence="1" key="1">
    <citation type="journal article" date="2015" name="Proc. Natl. Acad. Sci. U.S.A.">
        <title>Networks of energetic and metabolic interactions define dynamics in microbial communities.</title>
        <authorList>
            <person name="Embree M."/>
            <person name="Liu J.K."/>
            <person name="Al-Bassam M.M."/>
            <person name="Zengler K."/>
        </authorList>
    </citation>
    <scope>NUCLEOTIDE SEQUENCE</scope>
</reference>